<dbReference type="IntAct" id="A0A1D6L1G5">
    <property type="interactions" value="3"/>
</dbReference>
<gene>
    <name evidence="4" type="ORF">ZEAMMB73_Zm00001d033665</name>
</gene>
<dbReference type="InterPro" id="IPR001892">
    <property type="entry name" value="Ribosomal_uS13"/>
</dbReference>
<dbReference type="GO" id="GO:1990904">
    <property type="term" value="C:ribonucleoprotein complex"/>
    <property type="evidence" value="ECO:0007669"/>
    <property type="project" value="UniProtKB-KW"/>
</dbReference>
<dbReference type="PANTHER" id="PTHR10871">
    <property type="entry name" value="30S RIBOSOMAL PROTEIN S13/40S RIBOSOMAL PROTEIN S18"/>
    <property type="match status" value="1"/>
</dbReference>
<evidence type="ECO:0000256" key="2">
    <source>
        <dbReference type="ARBA" id="ARBA00022980"/>
    </source>
</evidence>
<dbReference type="GO" id="GO:0006412">
    <property type="term" value="P:translation"/>
    <property type="evidence" value="ECO:0007669"/>
    <property type="project" value="InterPro"/>
</dbReference>
<dbReference type="InParanoid" id="A0A1D6L1G5"/>
<dbReference type="GO" id="GO:0005840">
    <property type="term" value="C:ribosome"/>
    <property type="evidence" value="ECO:0007669"/>
    <property type="project" value="UniProtKB-KW"/>
</dbReference>
<evidence type="ECO:0000256" key="3">
    <source>
        <dbReference type="ARBA" id="ARBA00023274"/>
    </source>
</evidence>
<dbReference type="OMA" id="QPFAANR"/>
<reference evidence="4" key="1">
    <citation type="submission" date="2015-12" db="EMBL/GenBank/DDBJ databases">
        <title>Update maize B73 reference genome by single molecule sequencing technologies.</title>
        <authorList>
            <consortium name="Maize Genome Sequencing Project"/>
            <person name="Ware D."/>
        </authorList>
    </citation>
    <scope>NUCLEOTIDE SEQUENCE [LARGE SCALE GENOMIC DNA]</scope>
    <source>
        <tissue evidence="4">Seedling</tissue>
    </source>
</reference>
<dbReference type="SUPFAM" id="SSF46946">
    <property type="entry name" value="S13-like H2TH domain"/>
    <property type="match status" value="1"/>
</dbReference>
<evidence type="ECO:0000256" key="1">
    <source>
        <dbReference type="ARBA" id="ARBA00008080"/>
    </source>
</evidence>
<accession>A0A1D6L1G5</accession>
<keyword evidence="2 4" id="KW-0689">Ribosomal protein</keyword>
<dbReference type="InterPro" id="IPR018269">
    <property type="entry name" value="Ribosomal_uS13_CS"/>
</dbReference>
<name>A0A1D6L1G5_MAIZE</name>
<proteinExistence type="inferred from homology"/>
<dbReference type="PROSITE" id="PS50159">
    <property type="entry name" value="RIBOSOMAL_S13_2"/>
    <property type="match status" value="1"/>
</dbReference>
<dbReference type="PROSITE" id="PS00646">
    <property type="entry name" value="RIBOSOMAL_S13_1"/>
    <property type="match status" value="1"/>
</dbReference>
<dbReference type="InterPro" id="IPR010979">
    <property type="entry name" value="Ribosomal_uS13-like_H2TH"/>
</dbReference>
<dbReference type="EMBL" id="CM007647">
    <property type="protein sequence ID" value="ONM08371.1"/>
    <property type="molecule type" value="Genomic_DNA"/>
</dbReference>
<evidence type="ECO:0000313" key="4">
    <source>
        <dbReference type="EMBL" id="ONM08371.1"/>
    </source>
</evidence>
<dbReference type="PANTHER" id="PTHR10871:SF1">
    <property type="entry name" value="SMALL RIBOSOMAL SUBUNIT PROTEIN US13M"/>
    <property type="match status" value="1"/>
</dbReference>
<dbReference type="FunFam" id="1.10.8.50:FF:000001">
    <property type="entry name" value="30S ribosomal protein S13"/>
    <property type="match status" value="1"/>
</dbReference>
<dbReference type="Gene3D" id="1.10.8.50">
    <property type="match status" value="1"/>
</dbReference>
<keyword evidence="3" id="KW-0687">Ribonucleoprotein</keyword>
<dbReference type="Gene3D" id="4.10.910.10">
    <property type="entry name" value="30s ribosomal protein s13, domain 2"/>
    <property type="match status" value="1"/>
</dbReference>
<comment type="similarity">
    <text evidence="1">Belongs to the universal ribosomal protein uS13 family.</text>
</comment>
<dbReference type="SMR" id="A0A1D6L1G5"/>
<protein>
    <submittedName>
        <fullName evidence="4">30S ribosomal protein S13 chloroplastic</fullName>
    </submittedName>
</protein>
<dbReference type="FunCoup" id="A0A1D6L1G5">
    <property type="interactions" value="1204"/>
</dbReference>
<sequence>MATLSMVSVPIAPSSLSLSTRGRSSSASFPAKKGGIGHGGLRIECIRIGGVEIPNHKRVEYSLQYIHGIGRSRSRQILLDLNFDNKITKDLSEEEVITLRKEVGKYMIEGDLFYIDVGLQGSENAESWHTAVWYALQKRFNRVAIERLKEIRCYKGIRHKLGLPVRGQRTKNNCRTLKGKRASVAKKKSPASQDE</sequence>
<organism evidence="4">
    <name type="scientific">Zea mays</name>
    <name type="common">Maize</name>
    <dbReference type="NCBI Taxonomy" id="4577"/>
    <lineage>
        <taxon>Eukaryota</taxon>
        <taxon>Viridiplantae</taxon>
        <taxon>Streptophyta</taxon>
        <taxon>Embryophyta</taxon>
        <taxon>Tracheophyta</taxon>
        <taxon>Spermatophyta</taxon>
        <taxon>Magnoliopsida</taxon>
        <taxon>Liliopsida</taxon>
        <taxon>Poales</taxon>
        <taxon>Poaceae</taxon>
        <taxon>PACMAD clade</taxon>
        <taxon>Panicoideae</taxon>
        <taxon>Andropogonodae</taxon>
        <taxon>Andropogoneae</taxon>
        <taxon>Tripsacinae</taxon>
        <taxon>Zea</taxon>
    </lineage>
</organism>
<dbReference type="STRING" id="4577.A0A1D6L1G5"/>
<dbReference type="GO" id="GO:0003723">
    <property type="term" value="F:RNA binding"/>
    <property type="evidence" value="ECO:0007669"/>
    <property type="project" value="InterPro"/>
</dbReference>
<dbReference type="Pfam" id="PF00416">
    <property type="entry name" value="Ribosomal_S13"/>
    <property type="match status" value="1"/>
</dbReference>
<dbReference type="HAMAP" id="MF_01315">
    <property type="entry name" value="Ribosomal_uS13"/>
    <property type="match status" value="1"/>
</dbReference>
<dbReference type="InterPro" id="IPR027437">
    <property type="entry name" value="Rbsml_uS13_C"/>
</dbReference>
<dbReference type="AlphaFoldDB" id="A0A1D6L1G5"/>
<dbReference type="GO" id="GO:0003735">
    <property type="term" value="F:structural constituent of ribosome"/>
    <property type="evidence" value="ECO:0007669"/>
    <property type="project" value="InterPro"/>
</dbReference>
<dbReference type="ExpressionAtlas" id="A0A1D6L1G5">
    <property type="expression patterns" value="baseline and differential"/>
</dbReference>